<feature type="domain" description="DUF5615" evidence="1">
    <location>
        <begin position="6"/>
        <end position="109"/>
    </location>
</feature>
<dbReference type="AlphaFoldDB" id="A0A479ZWC5"/>
<evidence type="ECO:0000259" key="1">
    <source>
        <dbReference type="Pfam" id="PF18480"/>
    </source>
</evidence>
<dbReference type="RefSeq" id="WP_096568609.1">
    <property type="nucleotide sequence ID" value="NZ_BJCE01000050.1"/>
</dbReference>
<accession>A0A479ZWC5</accession>
<protein>
    <recommendedName>
        <fullName evidence="1">DUF5615 domain-containing protein</fullName>
    </recommendedName>
</protein>
<dbReference type="InterPro" id="IPR041049">
    <property type="entry name" value="DUF5615"/>
</dbReference>
<evidence type="ECO:0000313" key="2">
    <source>
        <dbReference type="EMBL" id="GCL36797.1"/>
    </source>
</evidence>
<dbReference type="Pfam" id="PF18480">
    <property type="entry name" value="DUF5615"/>
    <property type="match status" value="1"/>
</dbReference>
<dbReference type="EMBL" id="BJCE01000050">
    <property type="protein sequence ID" value="GCL36797.1"/>
    <property type="molecule type" value="Genomic_DNA"/>
</dbReference>
<sequence length="111" mass="12571">MTEKIKFHLDESVSNAIALGLRRRGINVTTTSEAGLIGVSDREQITFALSENRILITHDDDFVMLHRSGINHAGITYCDQKRRSIGEILNTLILIWETLASEDMKNQLEFL</sequence>
<dbReference type="Proteomes" id="UP000300142">
    <property type="component" value="Unassembled WGS sequence"/>
</dbReference>
<organism evidence="2 3">
    <name type="scientific">Sphaerospermopsis reniformis</name>
    <dbReference type="NCBI Taxonomy" id="531300"/>
    <lineage>
        <taxon>Bacteria</taxon>
        <taxon>Bacillati</taxon>
        <taxon>Cyanobacteriota</taxon>
        <taxon>Cyanophyceae</taxon>
        <taxon>Nostocales</taxon>
        <taxon>Aphanizomenonaceae</taxon>
        <taxon>Sphaerospermopsis</taxon>
    </lineage>
</organism>
<gene>
    <name evidence="2" type="ORF">SR1949_19030</name>
</gene>
<evidence type="ECO:0000313" key="3">
    <source>
        <dbReference type="Proteomes" id="UP000300142"/>
    </source>
</evidence>
<reference evidence="3" key="1">
    <citation type="submission" date="2019-02" db="EMBL/GenBank/DDBJ databases">
        <title>Draft genome sequence of Sphaerospermopsis reniformis NIES-1949.</title>
        <authorList>
            <person name="Yamaguchi H."/>
            <person name="Suzuki S."/>
            <person name="Kawachi M."/>
        </authorList>
    </citation>
    <scope>NUCLEOTIDE SEQUENCE [LARGE SCALE GENOMIC DNA]</scope>
    <source>
        <strain evidence="3">NIES-1949</strain>
    </source>
</reference>
<keyword evidence="3" id="KW-1185">Reference proteome</keyword>
<comment type="caution">
    <text evidence="2">The sequence shown here is derived from an EMBL/GenBank/DDBJ whole genome shotgun (WGS) entry which is preliminary data.</text>
</comment>
<proteinExistence type="predicted"/>
<name>A0A479ZWC5_9CYAN</name>